<feature type="compositionally biased region" description="Low complexity" evidence="8">
    <location>
        <begin position="44"/>
        <end position="55"/>
    </location>
</feature>
<keyword evidence="12" id="KW-1185">Reference proteome</keyword>
<dbReference type="EMBL" id="JACHIG010000001">
    <property type="protein sequence ID" value="MBB5030900.1"/>
    <property type="molecule type" value="Genomic_DNA"/>
</dbReference>
<dbReference type="RefSeq" id="WP_246437511.1">
    <property type="nucleotide sequence ID" value="NZ_JACHIG010000001.1"/>
</dbReference>
<feature type="active site" description="Proton donor/acceptor" evidence="7">
    <location>
        <position position="228"/>
    </location>
</feature>
<dbReference type="InterPro" id="IPR005490">
    <property type="entry name" value="LD_TPept_cat_dom"/>
</dbReference>
<keyword evidence="4 7" id="KW-0133">Cell shape</keyword>
<feature type="domain" description="L,D-TPase catalytic" evidence="10">
    <location>
        <begin position="136"/>
        <end position="266"/>
    </location>
</feature>
<evidence type="ECO:0000256" key="7">
    <source>
        <dbReference type="PROSITE-ProRule" id="PRU01373"/>
    </source>
</evidence>
<feature type="chain" id="PRO_5030657590" evidence="9">
    <location>
        <begin position="24"/>
        <end position="317"/>
    </location>
</feature>
<dbReference type="PROSITE" id="PS52029">
    <property type="entry name" value="LD_TPASE"/>
    <property type="match status" value="1"/>
</dbReference>
<keyword evidence="9" id="KW-0732">Signal</keyword>
<comment type="similarity">
    <text evidence="2">Belongs to the YkuD family.</text>
</comment>
<evidence type="ECO:0000259" key="10">
    <source>
        <dbReference type="PROSITE" id="PS52029"/>
    </source>
</evidence>
<dbReference type="Pfam" id="PF03734">
    <property type="entry name" value="YkuD"/>
    <property type="match status" value="1"/>
</dbReference>
<dbReference type="GO" id="GO:0009252">
    <property type="term" value="P:peptidoglycan biosynthetic process"/>
    <property type="evidence" value="ECO:0007669"/>
    <property type="project" value="UniProtKB-UniPathway"/>
</dbReference>
<keyword evidence="5 7" id="KW-0573">Peptidoglycan synthesis</keyword>
<dbReference type="InterPro" id="IPR038063">
    <property type="entry name" value="Transpep_catalytic_dom"/>
</dbReference>
<dbReference type="GO" id="GO:0071555">
    <property type="term" value="P:cell wall organization"/>
    <property type="evidence" value="ECO:0007669"/>
    <property type="project" value="UniProtKB-UniRule"/>
</dbReference>
<dbReference type="AlphaFoldDB" id="A0A7W7Y7Y9"/>
<dbReference type="GO" id="GO:0008360">
    <property type="term" value="P:regulation of cell shape"/>
    <property type="evidence" value="ECO:0007669"/>
    <property type="project" value="UniProtKB-UniRule"/>
</dbReference>
<reference evidence="11 12" key="1">
    <citation type="submission" date="2020-08" db="EMBL/GenBank/DDBJ databases">
        <title>Genomic Encyclopedia of Type Strains, Phase IV (KMG-IV): sequencing the most valuable type-strain genomes for metagenomic binning, comparative biology and taxonomic classification.</title>
        <authorList>
            <person name="Goeker M."/>
        </authorList>
    </citation>
    <scope>NUCLEOTIDE SEQUENCE [LARGE SCALE GENOMIC DNA]</scope>
    <source>
        <strain evidence="11 12">DSM 12252</strain>
    </source>
</reference>
<evidence type="ECO:0000313" key="12">
    <source>
        <dbReference type="Proteomes" id="UP000590740"/>
    </source>
</evidence>
<evidence type="ECO:0000256" key="1">
    <source>
        <dbReference type="ARBA" id="ARBA00004752"/>
    </source>
</evidence>
<evidence type="ECO:0000313" key="11">
    <source>
        <dbReference type="EMBL" id="MBB5030900.1"/>
    </source>
</evidence>
<dbReference type="UniPathway" id="UPA00219"/>
<sequence length="317" mass="35402">MKKARVMNFVAAAFATAMIVLCAHGLKMAFNELSPTTTAAASSSKASSLMSKPPAQKADAASPRGDSLVKKAEAWIRPAMQIITHQAMPLPYPEPPAAEKWQSMPTAERLSDVRKRLLPRLNEELAAKECRLGQPVFVRIFKESRELELWMQGDKAEWRLFRTYPIACFSGTLGPKTREGDMQAPEGFYSVAQKQLNPASRYHLAFNVGYPNAYDLAHGRTGSLIMVHGDVCSIGCFAMTDRVIEEIYLVVEAAVQSGESVPVHVFPFRMTKERMAQAEAEHVEFWRELVPVYEVFEKEHRVPQVIVEGGKYGVKDL</sequence>
<feature type="signal peptide" evidence="9">
    <location>
        <begin position="1"/>
        <end position="23"/>
    </location>
</feature>
<dbReference type="Proteomes" id="UP000590740">
    <property type="component" value="Unassembled WGS sequence"/>
</dbReference>
<evidence type="ECO:0000256" key="6">
    <source>
        <dbReference type="ARBA" id="ARBA00023316"/>
    </source>
</evidence>
<evidence type="ECO:0000256" key="3">
    <source>
        <dbReference type="ARBA" id="ARBA00022679"/>
    </source>
</evidence>
<dbReference type="GO" id="GO:0016740">
    <property type="term" value="F:transferase activity"/>
    <property type="evidence" value="ECO:0007669"/>
    <property type="project" value="UniProtKB-KW"/>
</dbReference>
<dbReference type="PANTHER" id="PTHR36699">
    <property type="entry name" value="LD-TRANSPEPTIDASE"/>
    <property type="match status" value="1"/>
</dbReference>
<comment type="pathway">
    <text evidence="1 7">Cell wall biogenesis; peptidoglycan biosynthesis.</text>
</comment>
<organism evidence="11 12">
    <name type="scientific">Prosthecobacter vanneervenii</name>
    <dbReference type="NCBI Taxonomy" id="48466"/>
    <lineage>
        <taxon>Bacteria</taxon>
        <taxon>Pseudomonadati</taxon>
        <taxon>Verrucomicrobiota</taxon>
        <taxon>Verrucomicrobiia</taxon>
        <taxon>Verrucomicrobiales</taxon>
        <taxon>Verrucomicrobiaceae</taxon>
        <taxon>Prosthecobacter</taxon>
    </lineage>
</organism>
<evidence type="ECO:0000256" key="4">
    <source>
        <dbReference type="ARBA" id="ARBA00022960"/>
    </source>
</evidence>
<evidence type="ECO:0000256" key="5">
    <source>
        <dbReference type="ARBA" id="ARBA00022984"/>
    </source>
</evidence>
<evidence type="ECO:0000256" key="8">
    <source>
        <dbReference type="SAM" id="MobiDB-lite"/>
    </source>
</evidence>
<name>A0A7W7Y7Y9_9BACT</name>
<dbReference type="PANTHER" id="PTHR36699:SF1">
    <property type="entry name" value="L,D-TRANSPEPTIDASE YAFK-RELATED"/>
    <property type="match status" value="1"/>
</dbReference>
<accession>A0A7W7Y7Y9</accession>
<evidence type="ECO:0000256" key="9">
    <source>
        <dbReference type="SAM" id="SignalP"/>
    </source>
</evidence>
<gene>
    <name evidence="11" type="ORF">HNQ65_000454</name>
</gene>
<proteinExistence type="inferred from homology"/>
<comment type="caution">
    <text evidence="11">The sequence shown here is derived from an EMBL/GenBank/DDBJ whole genome shotgun (WGS) entry which is preliminary data.</text>
</comment>
<evidence type="ECO:0000256" key="2">
    <source>
        <dbReference type="ARBA" id="ARBA00005992"/>
    </source>
</evidence>
<keyword evidence="6 7" id="KW-0961">Cell wall biogenesis/degradation</keyword>
<feature type="active site" description="Nucleophile" evidence="7">
    <location>
        <position position="236"/>
    </location>
</feature>
<dbReference type="GO" id="GO:0004180">
    <property type="term" value="F:carboxypeptidase activity"/>
    <property type="evidence" value="ECO:0007669"/>
    <property type="project" value="UniProtKB-ARBA"/>
</dbReference>
<dbReference type="SUPFAM" id="SSF141523">
    <property type="entry name" value="L,D-transpeptidase catalytic domain-like"/>
    <property type="match status" value="1"/>
</dbReference>
<dbReference type="CDD" id="cd16913">
    <property type="entry name" value="YkuD_like"/>
    <property type="match status" value="1"/>
</dbReference>
<protein>
    <submittedName>
        <fullName evidence="11">Murein L,D-transpeptidase YafK</fullName>
    </submittedName>
</protein>
<feature type="region of interest" description="Disordered" evidence="8">
    <location>
        <begin position="44"/>
        <end position="66"/>
    </location>
</feature>
<keyword evidence="3" id="KW-0808">Transferase</keyword>